<dbReference type="Proteomes" id="UP000281549">
    <property type="component" value="Unassembled WGS sequence"/>
</dbReference>
<evidence type="ECO:0000313" key="3">
    <source>
        <dbReference type="EMBL" id="RKP21651.1"/>
    </source>
</evidence>
<evidence type="ECO:0000313" key="4">
    <source>
        <dbReference type="Proteomes" id="UP000281549"/>
    </source>
</evidence>
<sequence length="144" mass="15522">MKLQIITTSLSLMILSSASPITMPPSNNTTPSPANEVDPSSSALLNETFSSNQMSFQDENGVQDFTSYNENSDPIDSDQLVFVPEIIKGSLTYNQYMQQHESEKIRDEASREGSGRLEAVLDGAGDQGISASLNNMNPAAVDST</sequence>
<feature type="region of interest" description="Disordered" evidence="1">
    <location>
        <begin position="125"/>
        <end position="144"/>
    </location>
</feature>
<reference evidence="4" key="1">
    <citation type="journal article" date="2018" name="Nat. Microbiol.">
        <title>Leveraging single-cell genomics to expand the fungal tree of life.</title>
        <authorList>
            <person name="Ahrendt S.R."/>
            <person name="Quandt C.A."/>
            <person name="Ciobanu D."/>
            <person name="Clum A."/>
            <person name="Salamov A."/>
            <person name="Andreopoulos B."/>
            <person name="Cheng J.F."/>
            <person name="Woyke T."/>
            <person name="Pelin A."/>
            <person name="Henrissat B."/>
            <person name="Reynolds N.K."/>
            <person name="Benny G.L."/>
            <person name="Smith M.E."/>
            <person name="James T.Y."/>
            <person name="Grigoriev I.V."/>
        </authorList>
    </citation>
    <scope>NUCLEOTIDE SEQUENCE [LARGE SCALE GENOMIC DNA]</scope>
    <source>
        <strain evidence="4">CSF55</strain>
    </source>
</reference>
<protein>
    <submittedName>
        <fullName evidence="3">Uncharacterized protein</fullName>
    </submittedName>
</protein>
<gene>
    <name evidence="3" type="ORF">ROZALSC1DRAFT_20358</name>
</gene>
<name>A0A4P9YRE9_ROZAC</name>
<organism evidence="3 4">
    <name type="scientific">Rozella allomycis (strain CSF55)</name>
    <dbReference type="NCBI Taxonomy" id="988480"/>
    <lineage>
        <taxon>Eukaryota</taxon>
        <taxon>Fungi</taxon>
        <taxon>Fungi incertae sedis</taxon>
        <taxon>Cryptomycota</taxon>
        <taxon>Cryptomycota incertae sedis</taxon>
        <taxon>Rozella</taxon>
    </lineage>
</organism>
<dbReference type="AlphaFoldDB" id="A0A4P9YRE9"/>
<feature type="signal peptide" evidence="2">
    <location>
        <begin position="1"/>
        <end position="18"/>
    </location>
</feature>
<dbReference type="EMBL" id="ML004939">
    <property type="protein sequence ID" value="RKP21651.1"/>
    <property type="molecule type" value="Genomic_DNA"/>
</dbReference>
<proteinExistence type="predicted"/>
<feature type="chain" id="PRO_5020792809" evidence="2">
    <location>
        <begin position="19"/>
        <end position="144"/>
    </location>
</feature>
<accession>A0A4P9YRE9</accession>
<keyword evidence="2" id="KW-0732">Signal</keyword>
<evidence type="ECO:0000256" key="1">
    <source>
        <dbReference type="SAM" id="MobiDB-lite"/>
    </source>
</evidence>
<evidence type="ECO:0000256" key="2">
    <source>
        <dbReference type="SAM" id="SignalP"/>
    </source>
</evidence>
<feature type="compositionally biased region" description="Polar residues" evidence="1">
    <location>
        <begin position="129"/>
        <end position="144"/>
    </location>
</feature>
<feature type="non-terminal residue" evidence="3">
    <location>
        <position position="144"/>
    </location>
</feature>